<keyword evidence="10 12" id="KW-0472">Membrane</keyword>
<evidence type="ECO:0000313" key="15">
    <source>
        <dbReference type="EMBL" id="QNH95646.1"/>
    </source>
</evidence>
<dbReference type="GO" id="GO:0051301">
    <property type="term" value="P:cell division"/>
    <property type="evidence" value="ECO:0007669"/>
    <property type="project" value="UniProtKB-KW"/>
</dbReference>
<keyword evidence="8" id="KW-0812">Transmembrane</keyword>
<dbReference type="InterPro" id="IPR047929">
    <property type="entry name" value="FtsX_actino"/>
</dbReference>
<dbReference type="GO" id="GO:0005886">
    <property type="term" value="C:plasma membrane"/>
    <property type="evidence" value="ECO:0007669"/>
    <property type="project" value="UniProtKB-SubCell"/>
</dbReference>
<dbReference type="PANTHER" id="PTHR47755:SF1">
    <property type="entry name" value="CELL DIVISION PROTEIN FTSX"/>
    <property type="match status" value="1"/>
</dbReference>
<keyword evidence="11 12" id="KW-0131">Cell cycle</keyword>
<protein>
    <recommendedName>
        <fullName evidence="5 12">Cell division protein FtsX</fullName>
    </recommendedName>
</protein>
<comment type="function">
    <text evidence="1">Part of the ABC transporter FtsEX involved in cellular division.</text>
</comment>
<evidence type="ECO:0000256" key="8">
    <source>
        <dbReference type="ARBA" id="ARBA00022692"/>
    </source>
</evidence>
<dbReference type="InterPro" id="IPR040690">
    <property type="entry name" value="FtsX_ECD"/>
</dbReference>
<evidence type="ECO:0000313" key="16">
    <source>
        <dbReference type="Proteomes" id="UP000515275"/>
    </source>
</evidence>
<dbReference type="Pfam" id="PF18075">
    <property type="entry name" value="FtsX_ECD"/>
    <property type="match status" value="1"/>
</dbReference>
<dbReference type="KEGG" id="cans:GP473_02190"/>
<evidence type="ECO:0000256" key="2">
    <source>
        <dbReference type="ARBA" id="ARBA00004651"/>
    </source>
</evidence>
<dbReference type="PIRSF" id="PIRSF003097">
    <property type="entry name" value="FtsX"/>
    <property type="match status" value="1"/>
</dbReference>
<comment type="similarity">
    <text evidence="3 12">Belongs to the ABC-4 integral membrane protein family. FtsX subfamily.</text>
</comment>
<dbReference type="Proteomes" id="UP000515275">
    <property type="component" value="Chromosome"/>
</dbReference>
<comment type="subcellular location">
    <subcellularLocation>
        <location evidence="2">Cell membrane</location>
        <topology evidence="2">Multi-pass membrane protein</topology>
    </subcellularLocation>
</comment>
<dbReference type="AlphaFoldDB" id="A0A7G7YMC6"/>
<dbReference type="EMBL" id="CP046883">
    <property type="protein sequence ID" value="QNH95646.1"/>
    <property type="molecule type" value="Genomic_DNA"/>
</dbReference>
<evidence type="ECO:0000256" key="7">
    <source>
        <dbReference type="ARBA" id="ARBA00022618"/>
    </source>
</evidence>
<comment type="subunit">
    <text evidence="4">Forms a membrane-associated complex with FtsE.</text>
</comment>
<dbReference type="InterPro" id="IPR003838">
    <property type="entry name" value="ABC3_permease_C"/>
</dbReference>
<evidence type="ECO:0000256" key="10">
    <source>
        <dbReference type="ARBA" id="ARBA00023136"/>
    </source>
</evidence>
<evidence type="ECO:0000256" key="6">
    <source>
        <dbReference type="ARBA" id="ARBA00022475"/>
    </source>
</evidence>
<proteinExistence type="inferred from homology"/>
<evidence type="ECO:0000256" key="3">
    <source>
        <dbReference type="ARBA" id="ARBA00007379"/>
    </source>
</evidence>
<evidence type="ECO:0000256" key="4">
    <source>
        <dbReference type="ARBA" id="ARBA00011160"/>
    </source>
</evidence>
<dbReference type="NCBIfam" id="NF038346">
    <property type="entry name" value="FtsX_actino"/>
    <property type="match status" value="1"/>
</dbReference>
<feature type="domain" description="FtsX extracellular" evidence="14">
    <location>
        <begin position="56"/>
        <end position="155"/>
    </location>
</feature>
<feature type="domain" description="ABC3 transporter permease C-terminal" evidence="13">
    <location>
        <begin position="178"/>
        <end position="290"/>
    </location>
</feature>
<evidence type="ECO:0000256" key="1">
    <source>
        <dbReference type="ARBA" id="ARBA00003552"/>
    </source>
</evidence>
<name>A0A7G7YMC6_9CORY</name>
<evidence type="ECO:0000256" key="11">
    <source>
        <dbReference type="ARBA" id="ARBA00023306"/>
    </source>
</evidence>
<evidence type="ECO:0000256" key="12">
    <source>
        <dbReference type="PIRNR" id="PIRNR003097"/>
    </source>
</evidence>
<evidence type="ECO:0000259" key="14">
    <source>
        <dbReference type="Pfam" id="PF18075"/>
    </source>
</evidence>
<evidence type="ECO:0000256" key="9">
    <source>
        <dbReference type="ARBA" id="ARBA00022989"/>
    </source>
</evidence>
<reference evidence="15 16" key="1">
    <citation type="submission" date="2019-12" db="EMBL/GenBank/DDBJ databases">
        <title>Corynebacterium sp. nov., isolated from feces of the Anser Albifrons in China.</title>
        <authorList>
            <person name="Liu Q."/>
        </authorList>
    </citation>
    <scope>NUCLEOTIDE SEQUENCE [LARGE SCALE GENOMIC DNA]</scope>
    <source>
        <strain evidence="15 16">23H37-10</strain>
    </source>
</reference>
<dbReference type="InterPro" id="IPR004513">
    <property type="entry name" value="FtsX"/>
</dbReference>
<dbReference type="Pfam" id="PF02687">
    <property type="entry name" value="FtsX"/>
    <property type="match status" value="1"/>
</dbReference>
<keyword evidence="6 12" id="KW-1003">Cell membrane</keyword>
<evidence type="ECO:0000259" key="13">
    <source>
        <dbReference type="Pfam" id="PF02687"/>
    </source>
</evidence>
<accession>A0A7G7YMC6</accession>
<gene>
    <name evidence="15" type="ORF">GP473_02190</name>
</gene>
<dbReference type="RefSeq" id="WP_185769204.1">
    <property type="nucleotide sequence ID" value="NZ_CP046883.1"/>
</dbReference>
<keyword evidence="9" id="KW-1133">Transmembrane helix</keyword>
<keyword evidence="7 12" id="KW-0132">Cell division</keyword>
<evidence type="ECO:0000256" key="5">
    <source>
        <dbReference type="ARBA" id="ARBA00021907"/>
    </source>
</evidence>
<organism evidence="15 16">
    <name type="scientific">Corynebacterium anserum</name>
    <dbReference type="NCBI Taxonomy" id="2684406"/>
    <lineage>
        <taxon>Bacteria</taxon>
        <taxon>Bacillati</taxon>
        <taxon>Actinomycetota</taxon>
        <taxon>Actinomycetes</taxon>
        <taxon>Mycobacteriales</taxon>
        <taxon>Corynebacteriaceae</taxon>
        <taxon>Corynebacterium</taxon>
    </lineage>
</organism>
<dbReference type="Gene3D" id="3.30.70.3040">
    <property type="match status" value="1"/>
</dbReference>
<sequence length="300" mass="33162">MRTNFVFREAFTGLTRNATMTIAMIITTAISLALLSTGFLLTQMTERTKDIYIDRIEVMVQMDDNVSKNDQDCSSKECAAVMQKLQDDDSVTSVTYRNKAQSYERFVELFRDSDPRLVEQTSKDAFPAALHVRLKDPTKTQAIDNIREDPGVMNVVDQGDDLQAATRNLDSVRNAAFLVAAIQAVAAIFLIVNMVQITAFSRRNEISIMRMVGATRWYTQAPFVLEAVIAATIGAIFAVLGMLAGKSLVADNALKSLYDANLIARITTADIWLVAPFMVLIGAVVAAITAQVTLRWYVKS</sequence>
<keyword evidence="16" id="KW-1185">Reference proteome</keyword>
<dbReference type="PANTHER" id="PTHR47755">
    <property type="entry name" value="CELL DIVISION PROTEIN FTSX"/>
    <property type="match status" value="1"/>
</dbReference>